<dbReference type="GO" id="GO:0015276">
    <property type="term" value="F:ligand-gated monoatomic ion channel activity"/>
    <property type="evidence" value="ECO:0007669"/>
    <property type="project" value="InterPro"/>
</dbReference>
<evidence type="ECO:0000256" key="2">
    <source>
        <dbReference type="ARBA" id="ARBA00008685"/>
    </source>
</evidence>
<keyword evidence="10" id="KW-1071">Ligand-gated ion channel</keyword>
<dbReference type="GO" id="GO:0016020">
    <property type="term" value="C:membrane"/>
    <property type="evidence" value="ECO:0007669"/>
    <property type="project" value="UniProtKB-SubCell"/>
</dbReference>
<keyword evidence="11" id="KW-0407">Ion channel</keyword>
<comment type="subcellular location">
    <subcellularLocation>
        <location evidence="1">Membrane</location>
        <topology evidence="1">Multi-pass membrane protein</topology>
    </subcellularLocation>
</comment>
<evidence type="ECO:0000256" key="8">
    <source>
        <dbReference type="ARBA" id="ARBA00023170"/>
    </source>
</evidence>
<keyword evidence="3" id="KW-0813">Transport</keyword>
<evidence type="ECO:0000256" key="11">
    <source>
        <dbReference type="ARBA" id="ARBA00023303"/>
    </source>
</evidence>
<gene>
    <name evidence="14" type="ORF">Pmani_021541</name>
</gene>
<keyword evidence="9" id="KW-0325">Glycoprotein</keyword>
<evidence type="ECO:0000256" key="7">
    <source>
        <dbReference type="ARBA" id="ARBA00023136"/>
    </source>
</evidence>
<organism evidence="14 15">
    <name type="scientific">Petrolisthes manimaculis</name>
    <dbReference type="NCBI Taxonomy" id="1843537"/>
    <lineage>
        <taxon>Eukaryota</taxon>
        <taxon>Metazoa</taxon>
        <taxon>Ecdysozoa</taxon>
        <taxon>Arthropoda</taxon>
        <taxon>Crustacea</taxon>
        <taxon>Multicrustacea</taxon>
        <taxon>Malacostraca</taxon>
        <taxon>Eumalacostraca</taxon>
        <taxon>Eucarida</taxon>
        <taxon>Decapoda</taxon>
        <taxon>Pleocyemata</taxon>
        <taxon>Anomura</taxon>
        <taxon>Galatheoidea</taxon>
        <taxon>Porcellanidae</taxon>
        <taxon>Petrolisthes</taxon>
    </lineage>
</organism>
<proteinExistence type="inferred from homology"/>
<feature type="transmembrane region" description="Helical" evidence="12">
    <location>
        <begin position="50"/>
        <end position="75"/>
    </location>
</feature>
<dbReference type="PANTHER" id="PTHR18966">
    <property type="entry name" value="IONOTROPIC GLUTAMATE RECEPTOR"/>
    <property type="match status" value="1"/>
</dbReference>
<comment type="caution">
    <text evidence="14">The sequence shown here is derived from an EMBL/GenBank/DDBJ whole genome shotgun (WGS) entry which is preliminary data.</text>
</comment>
<dbReference type="InterPro" id="IPR001320">
    <property type="entry name" value="Iontro_rcpt_C"/>
</dbReference>
<feature type="domain" description="Ionotropic glutamate receptor C-terminal" evidence="13">
    <location>
        <begin position="78"/>
        <end position="152"/>
    </location>
</feature>
<reference evidence="14" key="1">
    <citation type="submission" date="2023-11" db="EMBL/GenBank/DDBJ databases">
        <title>Genome assemblies of two species of porcelain crab, Petrolisthes cinctipes and Petrolisthes manimaculis (Anomura: Porcellanidae).</title>
        <authorList>
            <person name="Angst P."/>
        </authorList>
    </citation>
    <scope>NUCLEOTIDE SEQUENCE</scope>
    <source>
        <strain evidence="14">PB745_02</strain>
        <tissue evidence="14">Gill</tissue>
    </source>
</reference>
<keyword evidence="8" id="KW-0675">Receptor</keyword>
<evidence type="ECO:0000313" key="15">
    <source>
        <dbReference type="Proteomes" id="UP001292094"/>
    </source>
</evidence>
<evidence type="ECO:0000256" key="10">
    <source>
        <dbReference type="ARBA" id="ARBA00023286"/>
    </source>
</evidence>
<dbReference type="SUPFAM" id="SSF53850">
    <property type="entry name" value="Periplasmic binding protein-like II"/>
    <property type="match status" value="1"/>
</dbReference>
<dbReference type="Gene3D" id="1.10.287.70">
    <property type="match status" value="1"/>
</dbReference>
<evidence type="ECO:0000256" key="1">
    <source>
        <dbReference type="ARBA" id="ARBA00004141"/>
    </source>
</evidence>
<evidence type="ECO:0000256" key="4">
    <source>
        <dbReference type="ARBA" id="ARBA00022692"/>
    </source>
</evidence>
<evidence type="ECO:0000256" key="6">
    <source>
        <dbReference type="ARBA" id="ARBA00023065"/>
    </source>
</evidence>
<protein>
    <recommendedName>
        <fullName evidence="13">Ionotropic glutamate receptor C-terminal domain-containing protein</fullName>
    </recommendedName>
</protein>
<evidence type="ECO:0000256" key="5">
    <source>
        <dbReference type="ARBA" id="ARBA00022989"/>
    </source>
</evidence>
<accession>A0AAE1U1L1</accession>
<sequence>MSIGPFGMSAVRAEAVDFTDPILIDYARILAGKGNPEVDPWGFLLPLTPVVWLAFFSSLLFLLSSVYLLVFFVWLKDFCQIIQLGDISFAYVRVLLQQDTRIGNVKWWSRLVLGSWMLLTLVLTRSYSSNLISLLTVRYIPQPFQTLSNLLDSPATTMIWEANTAYVQYYKVIYIVTTQVGSKSMLSYATNLTTRS</sequence>
<dbReference type="EMBL" id="JAWZYT010002104">
    <property type="protein sequence ID" value="KAK4306648.1"/>
    <property type="molecule type" value="Genomic_DNA"/>
</dbReference>
<evidence type="ECO:0000259" key="13">
    <source>
        <dbReference type="Pfam" id="PF00060"/>
    </source>
</evidence>
<keyword evidence="15" id="KW-1185">Reference proteome</keyword>
<evidence type="ECO:0000256" key="12">
    <source>
        <dbReference type="SAM" id="Phobius"/>
    </source>
</evidence>
<keyword evidence="5 12" id="KW-1133">Transmembrane helix</keyword>
<keyword evidence="6" id="KW-0406">Ion transport</keyword>
<evidence type="ECO:0000256" key="3">
    <source>
        <dbReference type="ARBA" id="ARBA00022448"/>
    </source>
</evidence>
<keyword evidence="4 12" id="KW-0812">Transmembrane</keyword>
<dbReference type="InterPro" id="IPR015683">
    <property type="entry name" value="Ionotropic_Glu_rcpt"/>
</dbReference>
<dbReference type="AlphaFoldDB" id="A0AAE1U1L1"/>
<dbReference type="Proteomes" id="UP001292094">
    <property type="component" value="Unassembled WGS sequence"/>
</dbReference>
<evidence type="ECO:0000313" key="14">
    <source>
        <dbReference type="EMBL" id="KAK4306648.1"/>
    </source>
</evidence>
<comment type="similarity">
    <text evidence="2">Belongs to the glutamate-gated ion channel (TC 1.A.10.1) family.</text>
</comment>
<keyword evidence="7 12" id="KW-0472">Membrane</keyword>
<name>A0AAE1U1L1_9EUCA</name>
<dbReference type="Pfam" id="PF00060">
    <property type="entry name" value="Lig_chan"/>
    <property type="match status" value="1"/>
</dbReference>
<evidence type="ECO:0000256" key="9">
    <source>
        <dbReference type="ARBA" id="ARBA00023180"/>
    </source>
</evidence>